<organism evidence="4 5">
    <name type="scientific">Powellomyces hirtus</name>
    <dbReference type="NCBI Taxonomy" id="109895"/>
    <lineage>
        <taxon>Eukaryota</taxon>
        <taxon>Fungi</taxon>
        <taxon>Fungi incertae sedis</taxon>
        <taxon>Chytridiomycota</taxon>
        <taxon>Chytridiomycota incertae sedis</taxon>
        <taxon>Chytridiomycetes</taxon>
        <taxon>Spizellomycetales</taxon>
        <taxon>Powellomycetaceae</taxon>
        <taxon>Powellomyces</taxon>
    </lineage>
</organism>
<gene>
    <name evidence="4" type="ORF">PhCBS80983_g01013</name>
</gene>
<dbReference type="Pfam" id="PF13649">
    <property type="entry name" value="Methyltransf_25"/>
    <property type="match status" value="1"/>
</dbReference>
<dbReference type="EMBL" id="QEAQ01000006">
    <property type="protein sequence ID" value="TPX61667.1"/>
    <property type="molecule type" value="Genomic_DNA"/>
</dbReference>
<accession>A0A507EE57</accession>
<evidence type="ECO:0000313" key="5">
    <source>
        <dbReference type="Proteomes" id="UP000318582"/>
    </source>
</evidence>
<dbReference type="PANTHER" id="PTHR43861:SF1">
    <property type="entry name" value="TRANS-ACONITATE 2-METHYLTRANSFERASE"/>
    <property type="match status" value="1"/>
</dbReference>
<dbReference type="GO" id="GO:0008168">
    <property type="term" value="F:methyltransferase activity"/>
    <property type="evidence" value="ECO:0007669"/>
    <property type="project" value="UniProtKB-KW"/>
</dbReference>
<evidence type="ECO:0000256" key="2">
    <source>
        <dbReference type="ARBA" id="ARBA00022679"/>
    </source>
</evidence>
<comment type="caution">
    <text evidence="4">The sequence shown here is derived from an EMBL/GenBank/DDBJ whole genome shotgun (WGS) entry which is preliminary data.</text>
</comment>
<dbReference type="AlphaFoldDB" id="A0A507EE57"/>
<dbReference type="Gene3D" id="3.40.50.150">
    <property type="entry name" value="Vaccinia Virus protein VP39"/>
    <property type="match status" value="1"/>
</dbReference>
<protein>
    <recommendedName>
        <fullName evidence="3">Methyltransferase domain-containing protein</fullName>
    </recommendedName>
</protein>
<dbReference type="InterPro" id="IPR041698">
    <property type="entry name" value="Methyltransf_25"/>
</dbReference>
<dbReference type="InterPro" id="IPR029063">
    <property type="entry name" value="SAM-dependent_MTases_sf"/>
</dbReference>
<evidence type="ECO:0000259" key="3">
    <source>
        <dbReference type="Pfam" id="PF13649"/>
    </source>
</evidence>
<dbReference type="PANTHER" id="PTHR43861">
    <property type="entry name" value="TRANS-ACONITATE 2-METHYLTRANSFERASE-RELATED"/>
    <property type="match status" value="1"/>
</dbReference>
<sequence length="297" mass="32756">MTSSQPPPLTLSHPSRPILAASSNFLTVQSHYSQLLTEHYSWMFGGYANRLAQNRALLLQHVPSSVNPGTIAVDLGCGPGYQTLNLLEFGYHVVAVDASRGMLDELEQECRAAGFDTGKVTAVEGDLLNFREEVQDGTAGCIVCMGDSPTHLASLDEVRRMIMDSYAALAPHGRLILQFRDMTHPLEGTDRFIPVRSDAMTVFTCFLEWENDNNNNNNNTDAPTNAVQEDGSGRRVKVHDLVHVKKGNSTWELCKSWYYKLAMSQKWVASALTEAGFRVEIGPTEHGMQLVLGIKTA</sequence>
<dbReference type="Proteomes" id="UP000318582">
    <property type="component" value="Unassembled WGS sequence"/>
</dbReference>
<dbReference type="SUPFAM" id="SSF53335">
    <property type="entry name" value="S-adenosyl-L-methionine-dependent methyltransferases"/>
    <property type="match status" value="1"/>
</dbReference>
<evidence type="ECO:0000256" key="1">
    <source>
        <dbReference type="ARBA" id="ARBA00022603"/>
    </source>
</evidence>
<name>A0A507EE57_9FUNG</name>
<keyword evidence="2" id="KW-0808">Transferase</keyword>
<feature type="domain" description="Methyltransferase" evidence="3">
    <location>
        <begin position="73"/>
        <end position="173"/>
    </location>
</feature>
<dbReference type="CDD" id="cd02440">
    <property type="entry name" value="AdoMet_MTases"/>
    <property type="match status" value="1"/>
</dbReference>
<reference evidence="4 5" key="1">
    <citation type="journal article" date="2019" name="Sci. Rep.">
        <title>Comparative genomics of chytrid fungi reveal insights into the obligate biotrophic and pathogenic lifestyle of Synchytrium endobioticum.</title>
        <authorList>
            <person name="van de Vossenberg B.T.L.H."/>
            <person name="Warris S."/>
            <person name="Nguyen H.D.T."/>
            <person name="van Gent-Pelzer M.P.E."/>
            <person name="Joly D.L."/>
            <person name="van de Geest H.C."/>
            <person name="Bonants P.J.M."/>
            <person name="Smith D.S."/>
            <person name="Levesque C.A."/>
            <person name="van der Lee T.A.J."/>
        </authorList>
    </citation>
    <scope>NUCLEOTIDE SEQUENCE [LARGE SCALE GENOMIC DNA]</scope>
    <source>
        <strain evidence="4 5">CBS 809.83</strain>
    </source>
</reference>
<keyword evidence="1" id="KW-0489">Methyltransferase</keyword>
<dbReference type="GO" id="GO:0032259">
    <property type="term" value="P:methylation"/>
    <property type="evidence" value="ECO:0007669"/>
    <property type="project" value="UniProtKB-KW"/>
</dbReference>
<keyword evidence="5" id="KW-1185">Reference proteome</keyword>
<evidence type="ECO:0000313" key="4">
    <source>
        <dbReference type="EMBL" id="TPX61667.1"/>
    </source>
</evidence>
<proteinExistence type="predicted"/>